<dbReference type="Pfam" id="PF13489">
    <property type="entry name" value="Methyltransf_23"/>
    <property type="match status" value="1"/>
</dbReference>
<evidence type="ECO:0000313" key="2">
    <source>
        <dbReference type="EMBL" id="MCW9708455.1"/>
    </source>
</evidence>
<proteinExistence type="predicted"/>
<protein>
    <submittedName>
        <fullName evidence="2">Class I SAM-dependent methyltransferase</fullName>
    </submittedName>
</protein>
<sequence length="221" mass="26184">MSISSCILCNYPNVQLFYEDTSEHYASKYFQCRRCRLIFVLPKDRPSPKEEFERYETHENDPKDEGYRNFLSQLSNPLSELLEPQSKGLDFGSGPGPTLNIMFEEQGHQMNIYDPFYADHPEVFEETYDFITATEVVEHLHEPGKEFQQLWSCLRPGGYLGIMTKRAKDDEAFFADWHYRLDETHVTFYTQQTFRWIANHWEASIIYTADRVVIFQKEDTQ</sequence>
<dbReference type="InterPro" id="IPR029063">
    <property type="entry name" value="SAM-dependent_MTases_sf"/>
</dbReference>
<dbReference type="GO" id="GO:0008168">
    <property type="term" value="F:methyltransferase activity"/>
    <property type="evidence" value="ECO:0007669"/>
    <property type="project" value="UniProtKB-KW"/>
</dbReference>
<accession>A0ABT3PRG6</accession>
<reference evidence="2 3" key="1">
    <citation type="submission" date="2021-03" db="EMBL/GenBank/DDBJ databases">
        <title>Aliifodinibius sp. nov., a new bacterium isolated from saline soil.</title>
        <authorList>
            <person name="Galisteo C."/>
            <person name="De La Haba R."/>
            <person name="Sanchez-Porro C."/>
            <person name="Ventosa A."/>
        </authorList>
    </citation>
    <scope>NUCLEOTIDE SEQUENCE [LARGE SCALE GENOMIC DNA]</scope>
    <source>
        <strain evidence="2 3">1BSP15-2V2</strain>
    </source>
</reference>
<feature type="compositionally biased region" description="Basic and acidic residues" evidence="1">
    <location>
        <begin position="49"/>
        <end position="67"/>
    </location>
</feature>
<dbReference type="EMBL" id="JAGGJA010000013">
    <property type="protein sequence ID" value="MCW9708455.1"/>
    <property type="molecule type" value="Genomic_DNA"/>
</dbReference>
<dbReference type="RefSeq" id="WP_265767239.1">
    <property type="nucleotide sequence ID" value="NZ_JAGGJA010000013.1"/>
</dbReference>
<dbReference type="Gene3D" id="3.40.50.150">
    <property type="entry name" value="Vaccinia Virus protein VP39"/>
    <property type="match status" value="1"/>
</dbReference>
<dbReference type="GO" id="GO:0032259">
    <property type="term" value="P:methylation"/>
    <property type="evidence" value="ECO:0007669"/>
    <property type="project" value="UniProtKB-KW"/>
</dbReference>
<comment type="caution">
    <text evidence="2">The sequence shown here is derived from an EMBL/GenBank/DDBJ whole genome shotgun (WGS) entry which is preliminary data.</text>
</comment>
<dbReference type="SUPFAM" id="SSF53335">
    <property type="entry name" value="S-adenosyl-L-methionine-dependent methyltransferases"/>
    <property type="match status" value="1"/>
</dbReference>
<dbReference type="Proteomes" id="UP001207918">
    <property type="component" value="Unassembled WGS sequence"/>
</dbReference>
<name>A0ABT3PRG6_9BACT</name>
<evidence type="ECO:0000256" key="1">
    <source>
        <dbReference type="SAM" id="MobiDB-lite"/>
    </source>
</evidence>
<keyword evidence="2" id="KW-0808">Transferase</keyword>
<organism evidence="2 3">
    <name type="scientific">Fodinibius salsisoli</name>
    <dbReference type="NCBI Taxonomy" id="2820877"/>
    <lineage>
        <taxon>Bacteria</taxon>
        <taxon>Pseudomonadati</taxon>
        <taxon>Balneolota</taxon>
        <taxon>Balneolia</taxon>
        <taxon>Balneolales</taxon>
        <taxon>Balneolaceae</taxon>
        <taxon>Fodinibius</taxon>
    </lineage>
</organism>
<feature type="region of interest" description="Disordered" evidence="1">
    <location>
        <begin position="49"/>
        <end position="69"/>
    </location>
</feature>
<keyword evidence="2" id="KW-0489">Methyltransferase</keyword>
<gene>
    <name evidence="2" type="ORF">J6I44_16455</name>
</gene>
<evidence type="ECO:0000313" key="3">
    <source>
        <dbReference type="Proteomes" id="UP001207918"/>
    </source>
</evidence>
<keyword evidence="3" id="KW-1185">Reference proteome</keyword>